<dbReference type="Gene3D" id="3.90.220.20">
    <property type="entry name" value="DNA methylase specificity domains"/>
    <property type="match status" value="2"/>
</dbReference>
<evidence type="ECO:0000313" key="3">
    <source>
        <dbReference type="EMBL" id="RTR22355.1"/>
    </source>
</evidence>
<dbReference type="InterPro" id="IPR044946">
    <property type="entry name" value="Restrct_endonuc_typeI_TRD_sf"/>
</dbReference>
<keyword evidence="1" id="KW-0680">Restriction system</keyword>
<dbReference type="OrthoDB" id="63201at2"/>
<organism evidence="3 4">
    <name type="scientific">Deinococcus radiophilus</name>
    <dbReference type="NCBI Taxonomy" id="32062"/>
    <lineage>
        <taxon>Bacteria</taxon>
        <taxon>Thermotogati</taxon>
        <taxon>Deinococcota</taxon>
        <taxon>Deinococci</taxon>
        <taxon>Deinococcales</taxon>
        <taxon>Deinococcaceae</taxon>
        <taxon>Deinococcus</taxon>
    </lineage>
</organism>
<dbReference type="Proteomes" id="UP000277766">
    <property type="component" value="Unassembled WGS sequence"/>
</dbReference>
<proteinExistence type="predicted"/>
<keyword evidence="3" id="KW-0378">Hydrolase</keyword>
<dbReference type="GO" id="GO:0004519">
    <property type="term" value="F:endonuclease activity"/>
    <property type="evidence" value="ECO:0007669"/>
    <property type="project" value="UniProtKB-KW"/>
</dbReference>
<accession>A0A431VJI4</accession>
<keyword evidence="3" id="KW-0255">Endonuclease</keyword>
<dbReference type="AlphaFoldDB" id="A0A431VJI4"/>
<dbReference type="PANTHER" id="PTHR43140:SF1">
    <property type="entry name" value="TYPE I RESTRICTION ENZYME ECOKI SPECIFICITY SUBUNIT"/>
    <property type="match status" value="1"/>
</dbReference>
<dbReference type="PANTHER" id="PTHR43140">
    <property type="entry name" value="TYPE-1 RESTRICTION ENZYME ECOKI SPECIFICITY PROTEIN"/>
    <property type="match status" value="1"/>
</dbReference>
<evidence type="ECO:0000256" key="1">
    <source>
        <dbReference type="ARBA" id="ARBA00022747"/>
    </source>
</evidence>
<keyword evidence="4" id="KW-1185">Reference proteome</keyword>
<name>A0A431VJI4_9DEIO</name>
<gene>
    <name evidence="3" type="ORF">EJ104_12755</name>
</gene>
<dbReference type="GO" id="GO:0003677">
    <property type="term" value="F:DNA binding"/>
    <property type="evidence" value="ECO:0007669"/>
    <property type="project" value="UniProtKB-KW"/>
</dbReference>
<dbReference type="RefSeq" id="WP_126353394.1">
    <property type="nucleotide sequence ID" value="NZ_CP086380.1"/>
</dbReference>
<reference evidence="3 4" key="1">
    <citation type="submission" date="2018-12" db="EMBL/GenBank/DDBJ databases">
        <title>Deinococcus radiophilus ATCC 27603 genome sequencing and assembly.</title>
        <authorList>
            <person name="Maclea K.S."/>
            <person name="Maynard C.R."/>
        </authorList>
    </citation>
    <scope>NUCLEOTIDE SEQUENCE [LARGE SCALE GENOMIC DNA]</scope>
    <source>
        <strain evidence="3 4">ATCC 27603</strain>
    </source>
</reference>
<dbReference type="SUPFAM" id="SSF116734">
    <property type="entry name" value="DNA methylase specificity domain"/>
    <property type="match status" value="2"/>
</dbReference>
<evidence type="ECO:0000256" key="2">
    <source>
        <dbReference type="ARBA" id="ARBA00023125"/>
    </source>
</evidence>
<sequence length="372" mass="42376">MQYDAIYTWKLLISTAYSVYRVRDIQELSPDYLNYLVRSSHFQWELQVRSKGIWISRLQLTDDSFLNAPFPLPTLEEQAAIVRYLSHADHRIRKLIAAKQRMIRLLQEQKQVIIHQAVTRGLDPDVRLKPSGVEWLGDVPEGWEVQNLGSLISYRSERNQPDLPLLSVIREKGVILRNRESKEENHNFIPDDLSNYKVVREGDLVINKMKAWQGSMGLAPHDGIVSPAYFVFRFAVPYLPYGAALLRSKAYVALFARASDGVRTGQWDLSIQRMKRIPILIPPASEQRAIVKYINAETAKLNQAITRAEQEIALLREYRTRLIADVVTGKLDVREAAAGLPELEQEGLVEEAVDGELEDATELEEAGSADEE</sequence>
<dbReference type="InterPro" id="IPR051212">
    <property type="entry name" value="Type-I_RE_S_subunit"/>
</dbReference>
<evidence type="ECO:0000313" key="4">
    <source>
        <dbReference type="Proteomes" id="UP000277766"/>
    </source>
</evidence>
<dbReference type="GO" id="GO:0009307">
    <property type="term" value="P:DNA restriction-modification system"/>
    <property type="evidence" value="ECO:0007669"/>
    <property type="project" value="UniProtKB-KW"/>
</dbReference>
<keyword evidence="2" id="KW-0238">DNA-binding</keyword>
<protein>
    <submittedName>
        <fullName evidence="3">Restriction endonuclease subunit S</fullName>
    </submittedName>
</protein>
<comment type="caution">
    <text evidence="3">The sequence shown here is derived from an EMBL/GenBank/DDBJ whole genome shotgun (WGS) entry which is preliminary data.</text>
</comment>
<keyword evidence="3" id="KW-0540">Nuclease</keyword>
<dbReference type="EMBL" id="RXPE01000045">
    <property type="protein sequence ID" value="RTR22355.1"/>
    <property type="molecule type" value="Genomic_DNA"/>
</dbReference>
<dbReference type="Gene3D" id="1.10.287.1120">
    <property type="entry name" value="Bipartite methylase S protein"/>
    <property type="match status" value="1"/>
</dbReference>